<dbReference type="PROSITE" id="PS51257">
    <property type="entry name" value="PROKAR_LIPOPROTEIN"/>
    <property type="match status" value="1"/>
</dbReference>
<dbReference type="PROSITE" id="PS50234">
    <property type="entry name" value="VWFA"/>
    <property type="match status" value="1"/>
</dbReference>
<protein>
    <recommendedName>
        <fullName evidence="3">VWFA domain-containing protein</fullName>
    </recommendedName>
</protein>
<dbReference type="SUPFAM" id="SSF53300">
    <property type="entry name" value="vWA-like"/>
    <property type="match status" value="1"/>
</dbReference>
<comment type="caution">
    <text evidence="4">The sequence shown here is derived from an EMBL/GenBank/DDBJ whole genome shotgun (WGS) entry which is preliminary data.</text>
</comment>
<dbReference type="AlphaFoldDB" id="A0A2M7GBK6"/>
<feature type="compositionally biased region" description="Low complexity" evidence="1">
    <location>
        <begin position="116"/>
        <end position="138"/>
    </location>
</feature>
<dbReference type="InterPro" id="IPR051266">
    <property type="entry name" value="CLCR"/>
</dbReference>
<dbReference type="PANTHER" id="PTHR10579:SF43">
    <property type="entry name" value="ZINC FINGER (C3HC4-TYPE RING FINGER) FAMILY PROTEIN"/>
    <property type="match status" value="1"/>
</dbReference>
<sequence length="587" mass="63066">MMKKQNYLVLALIALSLGVSGCQSMIPGTQSATANLGGLSAGITPAPKGQKNPLSPIDNAPLNLGAGTSYSTPSLDRAAAEKSTASPVLTAPAAAPVAGMPATDQSNNMVMPEPQPTAEPTSAPSAVPTAVPSADPSVLPSASPQAEATDYFYFSYDDSASTAGVELTKYALNHGFAPNASWARPWEFLNYEHFARQGQESTGVFQVSMGLWQHGATAGQEMGNRYDLGVHVSAPTLSASERQNLALTLVVDVSGSMNEQTPVVEEGGAAPSRLEVAKAGLEALVQSLKPGDTINLVTFSTSAVVALENFDYQGDASKFLSVVRSLQTQGGTNLNAGITTAYQLAQKSFVPGKLNRVLMLTDAYANIGEVDPSVLSKQTRINNSEGIYFSGLGLGQDFNEAFMNQLTEAGRGAYFSVITRKDAERAFQERFMALMTVAARDVQFRLDYPAALKHTQSAAEESSQDQSKVQPTNFSYNTSQYFWERFSAEDAATLLDQKMKLTILYTDPQSGEKKQEIYSRTLREILGKDLNNIKDARMITLLTSLMKKEIKADEAKQELAGELGDHASALATEYRKLIEAWFKLNTP</sequence>
<dbReference type="Pfam" id="PF13519">
    <property type="entry name" value="VWA_2"/>
    <property type="match status" value="1"/>
</dbReference>
<dbReference type="SMART" id="SM00327">
    <property type="entry name" value="VWA"/>
    <property type="match status" value="1"/>
</dbReference>
<dbReference type="EMBL" id="PFFQ01000004">
    <property type="protein sequence ID" value="PIW19559.1"/>
    <property type="molecule type" value="Genomic_DNA"/>
</dbReference>
<feature type="signal peptide" evidence="2">
    <location>
        <begin position="1"/>
        <end position="21"/>
    </location>
</feature>
<dbReference type="Proteomes" id="UP000231019">
    <property type="component" value="Unassembled WGS sequence"/>
</dbReference>
<feature type="region of interest" description="Disordered" evidence="1">
    <location>
        <begin position="96"/>
        <end position="142"/>
    </location>
</feature>
<evidence type="ECO:0000259" key="3">
    <source>
        <dbReference type="PROSITE" id="PS50234"/>
    </source>
</evidence>
<evidence type="ECO:0000313" key="4">
    <source>
        <dbReference type="EMBL" id="PIW19559.1"/>
    </source>
</evidence>
<proteinExistence type="predicted"/>
<evidence type="ECO:0000256" key="2">
    <source>
        <dbReference type="SAM" id="SignalP"/>
    </source>
</evidence>
<dbReference type="Gene3D" id="3.40.50.410">
    <property type="entry name" value="von Willebrand factor, type A domain"/>
    <property type="match status" value="1"/>
</dbReference>
<evidence type="ECO:0000256" key="1">
    <source>
        <dbReference type="SAM" id="MobiDB-lite"/>
    </source>
</evidence>
<feature type="chain" id="PRO_5014604582" description="VWFA domain-containing protein" evidence="2">
    <location>
        <begin position="22"/>
        <end position="587"/>
    </location>
</feature>
<accession>A0A2M7GBK6</accession>
<dbReference type="InterPro" id="IPR002035">
    <property type="entry name" value="VWF_A"/>
</dbReference>
<organism evidence="4 5">
    <name type="scientific">bacterium (Candidatus Blackallbacteria) CG17_big_fil_post_rev_8_21_14_2_50_48_46</name>
    <dbReference type="NCBI Taxonomy" id="2014261"/>
    <lineage>
        <taxon>Bacteria</taxon>
        <taxon>Candidatus Blackallbacteria</taxon>
    </lineage>
</organism>
<feature type="domain" description="VWFA" evidence="3">
    <location>
        <begin position="246"/>
        <end position="435"/>
    </location>
</feature>
<dbReference type="PANTHER" id="PTHR10579">
    <property type="entry name" value="CALCIUM-ACTIVATED CHLORIDE CHANNEL REGULATOR"/>
    <property type="match status" value="1"/>
</dbReference>
<keyword evidence="2" id="KW-0732">Signal</keyword>
<reference evidence="4 5" key="1">
    <citation type="submission" date="2017-09" db="EMBL/GenBank/DDBJ databases">
        <title>Depth-based differentiation of microbial function through sediment-hosted aquifers and enrichment of novel symbionts in the deep terrestrial subsurface.</title>
        <authorList>
            <person name="Probst A.J."/>
            <person name="Ladd B."/>
            <person name="Jarett J.K."/>
            <person name="Geller-Mcgrath D.E."/>
            <person name="Sieber C.M."/>
            <person name="Emerson J.B."/>
            <person name="Anantharaman K."/>
            <person name="Thomas B.C."/>
            <person name="Malmstrom R."/>
            <person name="Stieglmeier M."/>
            <person name="Klingl A."/>
            <person name="Woyke T."/>
            <person name="Ryan C.M."/>
            <person name="Banfield J.F."/>
        </authorList>
    </citation>
    <scope>NUCLEOTIDE SEQUENCE [LARGE SCALE GENOMIC DNA]</scope>
    <source>
        <strain evidence="4">CG17_big_fil_post_rev_8_21_14_2_50_48_46</strain>
    </source>
</reference>
<evidence type="ECO:0000313" key="5">
    <source>
        <dbReference type="Proteomes" id="UP000231019"/>
    </source>
</evidence>
<dbReference type="InterPro" id="IPR036465">
    <property type="entry name" value="vWFA_dom_sf"/>
</dbReference>
<gene>
    <name evidence="4" type="ORF">COW36_01595</name>
</gene>
<name>A0A2M7GBK6_9BACT</name>